<dbReference type="AlphaFoldDB" id="A0AAD7U2W1"/>
<dbReference type="EMBL" id="JAPEVG010000029">
    <property type="protein sequence ID" value="KAJ8495004.1"/>
    <property type="molecule type" value="Genomic_DNA"/>
</dbReference>
<dbReference type="Proteomes" id="UP001215151">
    <property type="component" value="Unassembled WGS sequence"/>
</dbReference>
<sequence>MSTSRPNAIGQKSSGQNRTRRSCEHAPAGVQPDSPAKLMHGVSSGVPTVYIDDMKAINSDIHAEDRIQELALPSGEDYPHPDCQATSSVPNMFPPPIAHFQQYHQQETQLLEPPARDEVLSPLPLGGMQQLFEDRVTPPTPPVLEPFVHPTRSSHQFAFPTLTPAHTTGVLPTPSSTMSYLSIPSSGSYDSPYDTFPSSFATSPGSYSQTSCMGSPGVASPSSYYSFSQFNSPGMASSSSYYSLSPTSPAMQIGSAYCSPAQAGPSALPSLPYFPIQPSPATSAASTLLSRIPIPQTVDVTSKWHKSFMERFSIGGVPGVPVREVVKDRVAMDRADERVLVRTGARQIRFVIAWPGYKHHGTYIPVQDDQGFITRGQLAKRICSHLSRFVKRITNGKTHPTREHARWAIGKNGYSVDQLWLLSVSLAQKNIWLAELEVHQ</sequence>
<proteinExistence type="predicted"/>
<evidence type="ECO:0000256" key="1">
    <source>
        <dbReference type="SAM" id="MobiDB-lite"/>
    </source>
</evidence>
<keyword evidence="3" id="KW-1185">Reference proteome</keyword>
<reference evidence="2" key="1">
    <citation type="submission" date="2022-11" db="EMBL/GenBank/DDBJ databases">
        <title>Genome Sequence of Cubamyces cubensis.</title>
        <authorList>
            <person name="Buettner E."/>
        </authorList>
    </citation>
    <scope>NUCLEOTIDE SEQUENCE</scope>
    <source>
        <strain evidence="2">MPL-01</strain>
    </source>
</reference>
<protein>
    <submittedName>
        <fullName evidence="2">Uncharacterized protein</fullName>
    </submittedName>
</protein>
<accession>A0AAD7U2W1</accession>
<evidence type="ECO:0000313" key="3">
    <source>
        <dbReference type="Proteomes" id="UP001215151"/>
    </source>
</evidence>
<comment type="caution">
    <text evidence="2">The sequence shown here is derived from an EMBL/GenBank/DDBJ whole genome shotgun (WGS) entry which is preliminary data.</text>
</comment>
<feature type="region of interest" description="Disordered" evidence="1">
    <location>
        <begin position="1"/>
        <end position="41"/>
    </location>
</feature>
<feature type="compositionally biased region" description="Polar residues" evidence="1">
    <location>
        <begin position="1"/>
        <end position="17"/>
    </location>
</feature>
<organism evidence="2 3">
    <name type="scientific">Trametes cubensis</name>
    <dbReference type="NCBI Taxonomy" id="1111947"/>
    <lineage>
        <taxon>Eukaryota</taxon>
        <taxon>Fungi</taxon>
        <taxon>Dikarya</taxon>
        <taxon>Basidiomycota</taxon>
        <taxon>Agaricomycotina</taxon>
        <taxon>Agaricomycetes</taxon>
        <taxon>Polyporales</taxon>
        <taxon>Polyporaceae</taxon>
        <taxon>Trametes</taxon>
    </lineage>
</organism>
<evidence type="ECO:0000313" key="2">
    <source>
        <dbReference type="EMBL" id="KAJ8495004.1"/>
    </source>
</evidence>
<name>A0AAD7U2W1_9APHY</name>
<gene>
    <name evidence="2" type="ORF">ONZ51_g1959</name>
</gene>